<dbReference type="PATRIC" id="fig|146537.3.peg.3882"/>
<protein>
    <submittedName>
        <fullName evidence="2">Uncharacterized protein</fullName>
    </submittedName>
</protein>
<proteinExistence type="predicted"/>
<reference evidence="2" key="1">
    <citation type="journal article" date="2015" name="Genome Announc.">
        <title>Draft Genome Sequence of Thiostrepton-Producing Streptomyces azureus ATCC 14921.</title>
        <authorList>
            <person name="Sakihara K."/>
            <person name="Maeda J."/>
            <person name="Tashiro K."/>
            <person name="Fujino Y."/>
            <person name="Kuhara S."/>
            <person name="Ohshima T."/>
            <person name="Ogata S."/>
            <person name="Doi K."/>
        </authorList>
    </citation>
    <scope>NUCLEOTIDE SEQUENCE [LARGE SCALE GENOMIC DNA]</scope>
    <source>
        <strain evidence="2">ATCC14921</strain>
    </source>
</reference>
<dbReference type="EMBL" id="DF968278">
    <property type="protein sequence ID" value="GAP48824.1"/>
    <property type="molecule type" value="Genomic_DNA"/>
</dbReference>
<accession>A0A0K8PN30</accession>
<evidence type="ECO:0000313" key="3">
    <source>
        <dbReference type="Proteomes" id="UP000053859"/>
    </source>
</evidence>
<evidence type="ECO:0000313" key="2">
    <source>
        <dbReference type="EMBL" id="GAP48824.1"/>
    </source>
</evidence>
<gene>
    <name evidence="2" type="ORF">SAZU_3689</name>
</gene>
<evidence type="ECO:0000256" key="1">
    <source>
        <dbReference type="SAM" id="MobiDB-lite"/>
    </source>
</evidence>
<feature type="region of interest" description="Disordered" evidence="1">
    <location>
        <begin position="130"/>
        <end position="151"/>
    </location>
</feature>
<dbReference type="AlphaFoldDB" id="A0A0K8PN30"/>
<sequence length="173" mass="17816">MAPRPAYREPGWGLADRVTGRAWARPPFLWTGARAWGGVTDRLMGRPRVAADREQGSGLAARVAGRLRAAPCARGPGPAQWTRRRVSPALAVGLAGADGPGRGRGPGEVGAQAGAGLSASPVVRGEGSALGAVPRFRGPGPAQWTRRRGPPALAVGLDGVGRREPWTALGWAA</sequence>
<dbReference type="Proteomes" id="UP000053859">
    <property type="component" value="Unassembled WGS sequence"/>
</dbReference>
<keyword evidence="3" id="KW-1185">Reference proteome</keyword>
<organism evidence="2 3">
    <name type="scientific">Streptomyces azureus</name>
    <dbReference type="NCBI Taxonomy" id="146537"/>
    <lineage>
        <taxon>Bacteria</taxon>
        <taxon>Bacillati</taxon>
        <taxon>Actinomycetota</taxon>
        <taxon>Actinomycetes</taxon>
        <taxon>Kitasatosporales</taxon>
        <taxon>Streptomycetaceae</taxon>
        <taxon>Streptomyces</taxon>
    </lineage>
</organism>
<name>A0A0K8PN30_STRAJ</name>